<keyword evidence="1" id="KW-0812">Transmembrane</keyword>
<comment type="caution">
    <text evidence="2">The sequence shown here is derived from an EMBL/GenBank/DDBJ whole genome shotgun (WGS) entry which is preliminary data.</text>
</comment>
<protein>
    <submittedName>
        <fullName evidence="2">Uncharacterized protein</fullName>
    </submittedName>
</protein>
<evidence type="ECO:0000313" key="2">
    <source>
        <dbReference type="EMBL" id="PIR98742.1"/>
    </source>
</evidence>
<keyword evidence="1" id="KW-1133">Transmembrane helix</keyword>
<accession>A0A2H0VI19</accession>
<name>A0A2H0VI19_9BACT</name>
<dbReference type="AlphaFoldDB" id="A0A2H0VI19"/>
<evidence type="ECO:0000313" key="3">
    <source>
        <dbReference type="Proteomes" id="UP000230796"/>
    </source>
</evidence>
<evidence type="ECO:0000256" key="1">
    <source>
        <dbReference type="SAM" id="Phobius"/>
    </source>
</evidence>
<sequence length="584" mass="64724">MEENINPNSLEIHPAIEPPLPLSKQLVEQASSKVHSSKFLYITIIFSFLLILGISIFFFYIRTPTKPATLNLSDSSFQTVSRKIENFAKSVVGNNPSSLPIPSVIPVPSPIQSSIDEIITTSGYTNKQIDYTDKSGPTLDNVNLKIKIPGLQSNLLIHLVFAADMQSIYPIYLQNPEINTLNDIATKLGIQAKSTYPDSQRKFNIEYVDPEAKLSYDSGAGNGTLSFESKPGSGDLPTITQAEDIATTTLQSIDISMDSLKSSVVESSISSIYENFASVHKAIAVNYLQEKDGYPVVLGDVNFFNNTPSGATLSPAITVIITGGGKIARIQIANYGQYLGNDPVLVNSRPLNLAVEELKTYGGHIRNITELDGQRSYFACVNNKCDVHDATITSAKLSYYWNNSLPTLSYSEINDTTPRAFEYLLPVWVFEGTGKMNKSKTDESGKLIPNPDISDPDQYYEQSVKFIATIPAFSTTNDVNLLSARNYTLSKTENNTFKVTFDTLYHFPTFNTASFMNAEPRNGIKYKLLILFPDKTYTVINGYKQEVYQGEVSFSLSDQKGVITTYLELSDFSNLIEKRTLQFD</sequence>
<gene>
    <name evidence="2" type="ORF">COT87_03105</name>
</gene>
<dbReference type="Proteomes" id="UP000230796">
    <property type="component" value="Unassembled WGS sequence"/>
</dbReference>
<dbReference type="EMBL" id="PFAF01000067">
    <property type="protein sequence ID" value="PIR98742.1"/>
    <property type="molecule type" value="Genomic_DNA"/>
</dbReference>
<organism evidence="2 3">
    <name type="scientific">Candidatus Collierbacteria bacterium CG10_big_fil_rev_8_21_14_0_10_44_9</name>
    <dbReference type="NCBI Taxonomy" id="1974535"/>
    <lineage>
        <taxon>Bacteria</taxon>
        <taxon>Candidatus Collieribacteriota</taxon>
    </lineage>
</organism>
<feature type="transmembrane region" description="Helical" evidence="1">
    <location>
        <begin position="39"/>
        <end position="61"/>
    </location>
</feature>
<reference evidence="3" key="1">
    <citation type="submission" date="2017-09" db="EMBL/GenBank/DDBJ databases">
        <title>Depth-based differentiation of microbial function through sediment-hosted aquifers and enrichment of novel symbionts in the deep terrestrial subsurface.</title>
        <authorList>
            <person name="Probst A.J."/>
            <person name="Ladd B."/>
            <person name="Jarett J.K."/>
            <person name="Geller-Mcgrath D.E."/>
            <person name="Sieber C.M.K."/>
            <person name="Emerson J.B."/>
            <person name="Anantharaman K."/>
            <person name="Thomas B.C."/>
            <person name="Malmstrom R."/>
            <person name="Stieglmeier M."/>
            <person name="Klingl A."/>
            <person name="Woyke T."/>
            <person name="Ryan C.M."/>
            <person name="Banfield J.F."/>
        </authorList>
    </citation>
    <scope>NUCLEOTIDE SEQUENCE [LARGE SCALE GENOMIC DNA]</scope>
</reference>
<keyword evidence="1" id="KW-0472">Membrane</keyword>
<proteinExistence type="predicted"/>